<dbReference type="EMBL" id="GGEC01080464">
    <property type="protein sequence ID" value="MBX60948.1"/>
    <property type="molecule type" value="Transcribed_RNA"/>
</dbReference>
<protein>
    <submittedName>
        <fullName evidence="2">Uncharacterized protein</fullName>
    </submittedName>
</protein>
<evidence type="ECO:0000313" key="2">
    <source>
        <dbReference type="EMBL" id="MBX60948.1"/>
    </source>
</evidence>
<organism evidence="2">
    <name type="scientific">Rhizophora mucronata</name>
    <name type="common">Asiatic mangrove</name>
    <dbReference type="NCBI Taxonomy" id="61149"/>
    <lineage>
        <taxon>Eukaryota</taxon>
        <taxon>Viridiplantae</taxon>
        <taxon>Streptophyta</taxon>
        <taxon>Embryophyta</taxon>
        <taxon>Tracheophyta</taxon>
        <taxon>Spermatophyta</taxon>
        <taxon>Magnoliopsida</taxon>
        <taxon>eudicotyledons</taxon>
        <taxon>Gunneridae</taxon>
        <taxon>Pentapetalae</taxon>
        <taxon>rosids</taxon>
        <taxon>fabids</taxon>
        <taxon>Malpighiales</taxon>
        <taxon>Rhizophoraceae</taxon>
        <taxon>Rhizophora</taxon>
    </lineage>
</organism>
<feature type="region of interest" description="Disordered" evidence="1">
    <location>
        <begin position="1"/>
        <end position="23"/>
    </location>
</feature>
<feature type="compositionally biased region" description="Polar residues" evidence="1">
    <location>
        <begin position="10"/>
        <end position="23"/>
    </location>
</feature>
<evidence type="ECO:0000256" key="1">
    <source>
        <dbReference type="SAM" id="MobiDB-lite"/>
    </source>
</evidence>
<sequence>MLFSRKISKSTRTPQLPSYHASTSSIGEFQYQRTKVFR</sequence>
<proteinExistence type="predicted"/>
<reference evidence="2" key="1">
    <citation type="submission" date="2018-02" db="EMBL/GenBank/DDBJ databases">
        <title>Rhizophora mucronata_Transcriptome.</title>
        <authorList>
            <person name="Meera S.P."/>
            <person name="Sreeshan A."/>
            <person name="Augustine A."/>
        </authorList>
    </citation>
    <scope>NUCLEOTIDE SEQUENCE</scope>
    <source>
        <tissue evidence="2">Leaf</tissue>
    </source>
</reference>
<accession>A0A2P2Q1T1</accession>
<name>A0A2P2Q1T1_RHIMU</name>
<dbReference type="AlphaFoldDB" id="A0A2P2Q1T1"/>